<evidence type="ECO:0008006" key="3">
    <source>
        <dbReference type="Google" id="ProtNLM"/>
    </source>
</evidence>
<dbReference type="PROSITE" id="PS51257">
    <property type="entry name" value="PROKAR_LIPOPROTEIN"/>
    <property type="match status" value="1"/>
</dbReference>
<dbReference type="AlphaFoldDB" id="A0A3B0W7B8"/>
<gene>
    <name evidence="2" type="ORF">MNBD_GAMMA05-81</name>
</gene>
<accession>A0A3B0W7B8</accession>
<evidence type="ECO:0000256" key="1">
    <source>
        <dbReference type="SAM" id="MobiDB-lite"/>
    </source>
</evidence>
<name>A0A3B0W7B8_9ZZZZ</name>
<organism evidence="2">
    <name type="scientific">hydrothermal vent metagenome</name>
    <dbReference type="NCBI Taxonomy" id="652676"/>
    <lineage>
        <taxon>unclassified sequences</taxon>
        <taxon>metagenomes</taxon>
        <taxon>ecological metagenomes</taxon>
    </lineage>
</organism>
<reference evidence="2" key="1">
    <citation type="submission" date="2018-06" db="EMBL/GenBank/DDBJ databases">
        <authorList>
            <person name="Zhirakovskaya E."/>
        </authorList>
    </citation>
    <scope>NUCLEOTIDE SEQUENCE</scope>
</reference>
<feature type="region of interest" description="Disordered" evidence="1">
    <location>
        <begin position="23"/>
        <end position="55"/>
    </location>
</feature>
<proteinExistence type="predicted"/>
<sequence length="55" mass="6000">MNKTTKTRMLILLFALTLAACSSAPAPKNNPYGDAGDQRSRAHQTQGELSKETHK</sequence>
<protein>
    <recommendedName>
        <fullName evidence="3">Lipoprotein</fullName>
    </recommendedName>
</protein>
<dbReference type="EMBL" id="UOFE01000022">
    <property type="protein sequence ID" value="VAW51795.1"/>
    <property type="molecule type" value="Genomic_DNA"/>
</dbReference>
<evidence type="ECO:0000313" key="2">
    <source>
        <dbReference type="EMBL" id="VAW51795.1"/>
    </source>
</evidence>